<feature type="transmembrane region" description="Helical" evidence="19">
    <location>
        <begin position="447"/>
        <end position="474"/>
    </location>
</feature>
<dbReference type="FunFam" id="3.80.10.10:FF:000383">
    <property type="entry name" value="Leucine-rich repeat receptor protein kinase EMS1"/>
    <property type="match status" value="1"/>
</dbReference>
<dbReference type="EnsemblPlants" id="Kaladp0022s0066.1.v1.1">
    <property type="protein sequence ID" value="Kaladp0022s0066.1.v1.1"/>
    <property type="gene ID" value="Kaladp0022s0066.v1.1"/>
</dbReference>
<feature type="chain" id="PRO_5029751413" description="non-specific serine/threonine protein kinase" evidence="20">
    <location>
        <begin position="33"/>
        <end position="912"/>
    </location>
</feature>
<dbReference type="Gramene" id="Kaladp0022s0066.1.v1.1">
    <property type="protein sequence ID" value="Kaladp0022s0066.1.v1.1"/>
    <property type="gene ID" value="Kaladp0022s0066.v1.1"/>
</dbReference>
<dbReference type="InterPro" id="IPR003591">
    <property type="entry name" value="Leu-rich_rpt_typical-subtyp"/>
</dbReference>
<evidence type="ECO:0000259" key="21">
    <source>
        <dbReference type="PROSITE" id="PS50011"/>
    </source>
</evidence>
<dbReference type="InterPro" id="IPR001245">
    <property type="entry name" value="Ser-Thr/Tyr_kinase_cat_dom"/>
</dbReference>
<comment type="subcellular location">
    <subcellularLocation>
        <location evidence="1">Membrane</location>
        <topology evidence="1">Single-pass type I membrane protein</topology>
    </subcellularLocation>
</comment>
<keyword evidence="8" id="KW-0677">Repeat</keyword>
<keyword evidence="9" id="KW-0547">Nucleotide-binding</keyword>
<dbReference type="FunFam" id="3.30.200.20:FF:000433">
    <property type="entry name" value="Predicted protein"/>
    <property type="match status" value="1"/>
</dbReference>
<evidence type="ECO:0000256" key="18">
    <source>
        <dbReference type="SAM" id="MobiDB-lite"/>
    </source>
</evidence>
<keyword evidence="10" id="KW-0418">Kinase</keyword>
<dbReference type="OMA" id="PTATCAY"/>
<evidence type="ECO:0000256" key="1">
    <source>
        <dbReference type="ARBA" id="ARBA00004479"/>
    </source>
</evidence>
<evidence type="ECO:0000256" key="19">
    <source>
        <dbReference type="SAM" id="Phobius"/>
    </source>
</evidence>
<feature type="signal peptide" evidence="20">
    <location>
        <begin position="1"/>
        <end position="32"/>
    </location>
</feature>
<dbReference type="PANTHER" id="PTHR48053">
    <property type="entry name" value="LEUCINE RICH REPEAT FAMILY PROTEIN, EXPRESSED"/>
    <property type="match status" value="1"/>
</dbReference>
<dbReference type="FunFam" id="3.80.10.10:FF:000561">
    <property type="entry name" value="Probable LRR receptor-like serine/threonine-protein kinase At2g16250"/>
    <property type="match status" value="1"/>
</dbReference>
<dbReference type="InterPro" id="IPR032675">
    <property type="entry name" value="LRR_dom_sf"/>
</dbReference>
<keyword evidence="7 20" id="KW-0732">Signal</keyword>
<evidence type="ECO:0000256" key="20">
    <source>
        <dbReference type="SAM" id="SignalP"/>
    </source>
</evidence>
<name>A0A7N0T4D2_KALFE</name>
<dbReference type="SMART" id="SM00369">
    <property type="entry name" value="LRR_TYP"/>
    <property type="match status" value="5"/>
</dbReference>
<evidence type="ECO:0000256" key="16">
    <source>
        <dbReference type="ARBA" id="ARBA00047899"/>
    </source>
</evidence>
<keyword evidence="13 19" id="KW-0472">Membrane</keyword>
<dbReference type="FunFam" id="1.10.510.10:FF:000448">
    <property type="entry name" value="Putative LRR receptor-like serine/threonine-protein kinase"/>
    <property type="match status" value="1"/>
</dbReference>
<evidence type="ECO:0000256" key="4">
    <source>
        <dbReference type="ARBA" id="ARBA00022614"/>
    </source>
</evidence>
<keyword evidence="12 19" id="KW-1133">Transmembrane helix</keyword>
<dbReference type="SUPFAM" id="SSF56112">
    <property type="entry name" value="Protein kinase-like (PK-like)"/>
    <property type="match status" value="1"/>
</dbReference>
<evidence type="ECO:0000256" key="17">
    <source>
        <dbReference type="ARBA" id="ARBA00048679"/>
    </source>
</evidence>
<evidence type="ECO:0000256" key="10">
    <source>
        <dbReference type="ARBA" id="ARBA00022777"/>
    </source>
</evidence>
<dbReference type="EC" id="2.7.11.1" evidence="2"/>
<comment type="catalytic activity">
    <reaction evidence="17">
        <text>L-seryl-[protein] + ATP = O-phospho-L-seryl-[protein] + ADP + H(+)</text>
        <dbReference type="Rhea" id="RHEA:17989"/>
        <dbReference type="Rhea" id="RHEA-COMP:9863"/>
        <dbReference type="Rhea" id="RHEA-COMP:11604"/>
        <dbReference type="ChEBI" id="CHEBI:15378"/>
        <dbReference type="ChEBI" id="CHEBI:29999"/>
        <dbReference type="ChEBI" id="CHEBI:30616"/>
        <dbReference type="ChEBI" id="CHEBI:83421"/>
        <dbReference type="ChEBI" id="CHEBI:456216"/>
        <dbReference type="EC" id="2.7.11.1"/>
    </reaction>
</comment>
<evidence type="ECO:0000256" key="15">
    <source>
        <dbReference type="ARBA" id="ARBA00023180"/>
    </source>
</evidence>
<feature type="domain" description="Protein kinase" evidence="21">
    <location>
        <begin position="524"/>
        <end position="809"/>
    </location>
</feature>
<evidence type="ECO:0000256" key="5">
    <source>
        <dbReference type="ARBA" id="ARBA00022679"/>
    </source>
</evidence>
<accession>A0A7N0T4D2</accession>
<dbReference type="Gene3D" id="3.80.10.10">
    <property type="entry name" value="Ribonuclease Inhibitor"/>
    <property type="match status" value="3"/>
</dbReference>
<evidence type="ECO:0000256" key="13">
    <source>
        <dbReference type="ARBA" id="ARBA00023136"/>
    </source>
</evidence>
<dbReference type="SUPFAM" id="SSF52058">
    <property type="entry name" value="L domain-like"/>
    <property type="match status" value="1"/>
</dbReference>
<dbReference type="AlphaFoldDB" id="A0A7N0T4D2"/>
<dbReference type="GO" id="GO:0004674">
    <property type="term" value="F:protein serine/threonine kinase activity"/>
    <property type="evidence" value="ECO:0007669"/>
    <property type="project" value="UniProtKB-KW"/>
</dbReference>
<feature type="region of interest" description="Disordered" evidence="18">
    <location>
        <begin position="840"/>
        <end position="912"/>
    </location>
</feature>
<dbReference type="PROSITE" id="PS50011">
    <property type="entry name" value="PROTEIN_KINASE_DOM"/>
    <property type="match status" value="1"/>
</dbReference>
<evidence type="ECO:0000256" key="6">
    <source>
        <dbReference type="ARBA" id="ARBA00022692"/>
    </source>
</evidence>
<dbReference type="Gene3D" id="3.30.200.20">
    <property type="entry name" value="Phosphorylase Kinase, domain 1"/>
    <property type="match status" value="1"/>
</dbReference>
<organism evidence="22 23">
    <name type="scientific">Kalanchoe fedtschenkoi</name>
    <name type="common">Lavender scallops</name>
    <name type="synonym">South American air plant</name>
    <dbReference type="NCBI Taxonomy" id="63787"/>
    <lineage>
        <taxon>Eukaryota</taxon>
        <taxon>Viridiplantae</taxon>
        <taxon>Streptophyta</taxon>
        <taxon>Embryophyta</taxon>
        <taxon>Tracheophyta</taxon>
        <taxon>Spermatophyta</taxon>
        <taxon>Magnoliopsida</taxon>
        <taxon>eudicotyledons</taxon>
        <taxon>Gunneridae</taxon>
        <taxon>Pentapetalae</taxon>
        <taxon>Saxifragales</taxon>
        <taxon>Crassulaceae</taxon>
        <taxon>Kalanchoe</taxon>
    </lineage>
</organism>
<evidence type="ECO:0000256" key="7">
    <source>
        <dbReference type="ARBA" id="ARBA00022729"/>
    </source>
</evidence>
<dbReference type="GO" id="GO:0016020">
    <property type="term" value="C:membrane"/>
    <property type="evidence" value="ECO:0007669"/>
    <property type="project" value="UniProtKB-SubCell"/>
</dbReference>
<evidence type="ECO:0000256" key="8">
    <source>
        <dbReference type="ARBA" id="ARBA00022737"/>
    </source>
</evidence>
<dbReference type="PROSITE" id="PS51450">
    <property type="entry name" value="LRR"/>
    <property type="match status" value="1"/>
</dbReference>
<evidence type="ECO:0000256" key="12">
    <source>
        <dbReference type="ARBA" id="ARBA00022989"/>
    </source>
</evidence>
<dbReference type="PANTHER" id="PTHR48053:SF141">
    <property type="entry name" value="LEUCINE-RICH REPEAT PROTEIN KINASE FAMILY PROTEIN"/>
    <property type="match status" value="1"/>
</dbReference>
<reference evidence="22" key="1">
    <citation type="submission" date="2021-01" db="UniProtKB">
        <authorList>
            <consortium name="EnsemblPlants"/>
        </authorList>
    </citation>
    <scope>IDENTIFICATION</scope>
</reference>
<keyword evidence="14" id="KW-0675">Receptor</keyword>
<keyword evidence="4" id="KW-0433">Leucine-rich repeat</keyword>
<dbReference type="GO" id="GO:0005524">
    <property type="term" value="F:ATP binding"/>
    <property type="evidence" value="ECO:0007669"/>
    <property type="project" value="UniProtKB-KW"/>
</dbReference>
<evidence type="ECO:0000313" key="23">
    <source>
        <dbReference type="Proteomes" id="UP000594263"/>
    </source>
</evidence>
<keyword evidence="11" id="KW-0067">ATP-binding</keyword>
<protein>
    <recommendedName>
        <fullName evidence="2">non-specific serine/threonine protein kinase</fullName>
        <ecNumber evidence="2">2.7.11.1</ecNumber>
    </recommendedName>
</protein>
<keyword evidence="5" id="KW-0808">Transferase</keyword>
<sequence>MVDWRMRGLMVVLGFRLVAVVVMVAEVQVALGEGSGGGALRSFEERLALIGLRSTLGLRSRDWPIKGDPCLVWKGIQCENGRVVGVNVSGFRRTRIGRRNPQFVVDSLANLTLLASFNASKFLLPGSIPEWFGLRMRSLQVLDLRFCSVVGGIPVSLGNLTALTSIFLSDNNVTGVIPASLGQLGNLAVLDLSRNSMSGEIPSSFSSLGNLSVLELSSNLLAGPIPVEIGTLSKLRVLNLSGNNLSSSIPVQLGDLTSLLDLDLSFNSLSGTVPPELRGMKNLQRMVIGNNRLSSSLFSDMFLPMNQLQVVIMNHNMFSGDLPVSIWSMPRLRFFDGSDNTFTGLLPDRTFNSNGSDVVFNLSQNMIYGRITPVISSFRLVDLSGNYFEGKPPDYALRKASLDGNCLQELPKQRSLTECSSFYSQRGLSFDNFGSQNASSGKSFRTLIIAAGAVGGILLILVIVTFLALLLMCARQRGGLSPRRNGVGPVPAEDTAQPPGASLDLSNLGDTFTYEKLLQATNGFDNSCLLKQGHSGDLFRGVLEGGVPVVIKRINWQSHKKEGYSAELDFFCKVSHLRFVPLLGHYLDNENEKFLVYKFMENGDLSNSLFRKKETEDDSIQSLDWITRLKIATGAAEGLSYLHHECTPPLVHRDVQASSILLDDRFEVRLGSLSSVRAHEADVHQSRITKLLRLPQTSEQGTSGLPTATCAYDVYCFGKVLLELVTGNLGISASDDKSVQEWVDRTLTHINVFDKELLTKILDPSLIVDDDLLEEVWAMAIVAKSCVNPKPSRRPLMKYVVKALEDPLRVVRPETNSGRLRTASSRLSWNPAALFGSWRHSSSKDHTAVPSTSTQIPEQSVNLKQSGAIIRSHSSSRNSRDVEGQSSSLRSHSKESLRELSDIRHSDRPHGD</sequence>
<dbReference type="InterPro" id="IPR051716">
    <property type="entry name" value="Plant_RL_S/T_kinase"/>
</dbReference>
<dbReference type="Gene3D" id="1.10.510.10">
    <property type="entry name" value="Transferase(Phosphotransferase) domain 1"/>
    <property type="match status" value="1"/>
</dbReference>
<keyword evidence="6 19" id="KW-0812">Transmembrane</keyword>
<keyword evidence="23" id="KW-1185">Reference proteome</keyword>
<evidence type="ECO:0000313" key="22">
    <source>
        <dbReference type="EnsemblPlants" id="Kaladp0022s0066.1.v1.1"/>
    </source>
</evidence>
<dbReference type="InterPro" id="IPR000719">
    <property type="entry name" value="Prot_kinase_dom"/>
</dbReference>
<evidence type="ECO:0000256" key="14">
    <source>
        <dbReference type="ARBA" id="ARBA00023170"/>
    </source>
</evidence>
<dbReference type="InterPro" id="IPR055414">
    <property type="entry name" value="LRR_R13L4/SHOC2-like"/>
</dbReference>
<feature type="compositionally biased region" description="Polar residues" evidence="18">
    <location>
        <begin position="849"/>
        <end position="865"/>
    </location>
</feature>
<dbReference type="Pfam" id="PF23598">
    <property type="entry name" value="LRR_14"/>
    <property type="match status" value="1"/>
</dbReference>
<evidence type="ECO:0000256" key="11">
    <source>
        <dbReference type="ARBA" id="ARBA00022840"/>
    </source>
</evidence>
<dbReference type="InterPro" id="IPR011009">
    <property type="entry name" value="Kinase-like_dom_sf"/>
</dbReference>
<feature type="compositionally biased region" description="Basic and acidic residues" evidence="18">
    <location>
        <begin position="892"/>
        <end position="912"/>
    </location>
</feature>
<dbReference type="InterPro" id="IPR001611">
    <property type="entry name" value="Leu-rich_rpt"/>
</dbReference>
<evidence type="ECO:0000256" key="2">
    <source>
        <dbReference type="ARBA" id="ARBA00012513"/>
    </source>
</evidence>
<comment type="catalytic activity">
    <reaction evidence="16">
        <text>L-threonyl-[protein] + ATP = O-phospho-L-threonyl-[protein] + ADP + H(+)</text>
        <dbReference type="Rhea" id="RHEA:46608"/>
        <dbReference type="Rhea" id="RHEA-COMP:11060"/>
        <dbReference type="Rhea" id="RHEA-COMP:11605"/>
        <dbReference type="ChEBI" id="CHEBI:15378"/>
        <dbReference type="ChEBI" id="CHEBI:30013"/>
        <dbReference type="ChEBI" id="CHEBI:30616"/>
        <dbReference type="ChEBI" id="CHEBI:61977"/>
        <dbReference type="ChEBI" id="CHEBI:456216"/>
        <dbReference type="EC" id="2.7.11.1"/>
    </reaction>
</comment>
<keyword evidence="15" id="KW-0325">Glycoprotein</keyword>
<evidence type="ECO:0000256" key="3">
    <source>
        <dbReference type="ARBA" id="ARBA00022527"/>
    </source>
</evidence>
<dbReference type="Pfam" id="PF07714">
    <property type="entry name" value="PK_Tyr_Ser-Thr"/>
    <property type="match status" value="1"/>
</dbReference>
<evidence type="ECO:0000256" key="9">
    <source>
        <dbReference type="ARBA" id="ARBA00022741"/>
    </source>
</evidence>
<keyword evidence="3" id="KW-0723">Serine/threonine-protein kinase</keyword>
<dbReference type="Proteomes" id="UP000594263">
    <property type="component" value="Unplaced"/>
</dbReference>
<proteinExistence type="predicted"/>